<name>A0ABX5WYI2_9GAMM</name>
<proteinExistence type="predicted"/>
<accession>A0ABX5WYI2</accession>
<evidence type="ECO:0000313" key="4">
    <source>
        <dbReference type="Proteomes" id="UP000315947"/>
    </source>
</evidence>
<dbReference type="SUPFAM" id="SSF47413">
    <property type="entry name" value="lambda repressor-like DNA-binding domains"/>
    <property type="match status" value="1"/>
</dbReference>
<keyword evidence="1" id="KW-0175">Coiled coil</keyword>
<dbReference type="PROSITE" id="PS50943">
    <property type="entry name" value="HTH_CROC1"/>
    <property type="match status" value="1"/>
</dbReference>
<dbReference type="Gene3D" id="1.10.260.40">
    <property type="entry name" value="lambda repressor-like DNA-binding domains"/>
    <property type="match status" value="1"/>
</dbReference>
<dbReference type="InterPro" id="IPR001387">
    <property type="entry name" value="Cro/C1-type_HTH"/>
</dbReference>
<evidence type="ECO:0000256" key="1">
    <source>
        <dbReference type="SAM" id="Coils"/>
    </source>
</evidence>
<organism evidence="3 4">
    <name type="scientific">Shewanella psychropiezotolerans</name>
    <dbReference type="NCBI Taxonomy" id="2593655"/>
    <lineage>
        <taxon>Bacteria</taxon>
        <taxon>Pseudomonadati</taxon>
        <taxon>Pseudomonadota</taxon>
        <taxon>Gammaproteobacteria</taxon>
        <taxon>Alteromonadales</taxon>
        <taxon>Shewanellaceae</taxon>
        <taxon>Shewanella</taxon>
    </lineage>
</organism>
<dbReference type="SMART" id="SM00530">
    <property type="entry name" value="HTH_XRE"/>
    <property type="match status" value="1"/>
</dbReference>
<evidence type="ECO:0000259" key="2">
    <source>
        <dbReference type="PROSITE" id="PS50943"/>
    </source>
</evidence>
<dbReference type="EMBL" id="CP041614">
    <property type="protein sequence ID" value="QDO84150.1"/>
    <property type="molecule type" value="Genomic_DNA"/>
</dbReference>
<feature type="coiled-coil region" evidence="1">
    <location>
        <begin position="1"/>
        <end position="28"/>
    </location>
</feature>
<dbReference type="CDD" id="cd00093">
    <property type="entry name" value="HTH_XRE"/>
    <property type="match status" value="1"/>
</dbReference>
<reference evidence="3 4" key="1">
    <citation type="submission" date="2019-07" db="EMBL/GenBank/DDBJ databases">
        <title>Shewanella sp. YLB-06 whole genomic sequence.</title>
        <authorList>
            <person name="Yu L."/>
        </authorList>
    </citation>
    <scope>NUCLEOTIDE SEQUENCE [LARGE SCALE GENOMIC DNA]</scope>
    <source>
        <strain evidence="3 4">YLB-06</strain>
    </source>
</reference>
<dbReference type="InterPro" id="IPR010982">
    <property type="entry name" value="Lambda_DNA-bd_dom_sf"/>
</dbReference>
<protein>
    <submittedName>
        <fullName evidence="3">Helix-turn-helix transcriptional regulator</fullName>
    </submittedName>
</protein>
<feature type="domain" description="HTH cro/C1-type" evidence="2">
    <location>
        <begin position="11"/>
        <end position="64"/>
    </location>
</feature>
<dbReference type="Proteomes" id="UP000315947">
    <property type="component" value="Chromosome"/>
</dbReference>
<dbReference type="Pfam" id="PF13443">
    <property type="entry name" value="HTH_26"/>
    <property type="match status" value="1"/>
</dbReference>
<dbReference type="RefSeq" id="WP_144046514.1">
    <property type="nucleotide sequence ID" value="NZ_CP041614.1"/>
</dbReference>
<sequence length="250" mass="29172">MRQTRLLLETLKRELKKQQKTYKQVAEVLELSEASVKRLFAEESFSLERLDSICALLHLEFGDLVRLMEENVNLTSELSHEQETELVSDIKLLLMAHFLINGLRFSDITDNYDISETQGIQLLAKLDRMKIIELQPGNRVKMMIANNFRWIDKGPIQSFYKYAIQPEFLDSSFNLPGEFQLFVSGMLTRDSNAELIKKIQRLAIELAEMNTKDQSAQLEQKFGTSLMLALRPWEPEVFQQLRRPQARKQF</sequence>
<keyword evidence="4" id="KW-1185">Reference proteome</keyword>
<gene>
    <name evidence="3" type="ORF">FM037_14055</name>
</gene>
<evidence type="ECO:0000313" key="3">
    <source>
        <dbReference type="EMBL" id="QDO84150.1"/>
    </source>
</evidence>